<comment type="caution">
    <text evidence="2">The sequence shown here is derived from an EMBL/GenBank/DDBJ whole genome shotgun (WGS) entry which is preliminary data.</text>
</comment>
<organism evidence="2 3">
    <name type="scientific">Lasiosphaeria miniovina</name>
    <dbReference type="NCBI Taxonomy" id="1954250"/>
    <lineage>
        <taxon>Eukaryota</taxon>
        <taxon>Fungi</taxon>
        <taxon>Dikarya</taxon>
        <taxon>Ascomycota</taxon>
        <taxon>Pezizomycotina</taxon>
        <taxon>Sordariomycetes</taxon>
        <taxon>Sordariomycetidae</taxon>
        <taxon>Sordariales</taxon>
        <taxon>Lasiosphaeriaceae</taxon>
        <taxon>Lasiosphaeria</taxon>
    </lineage>
</organism>
<keyword evidence="3" id="KW-1185">Reference proteome</keyword>
<feature type="compositionally biased region" description="Polar residues" evidence="1">
    <location>
        <begin position="271"/>
        <end position="280"/>
    </location>
</feature>
<reference evidence="2" key="1">
    <citation type="submission" date="2023-06" db="EMBL/GenBank/DDBJ databases">
        <title>Genome-scale phylogeny and comparative genomics of the fungal order Sordariales.</title>
        <authorList>
            <consortium name="Lawrence Berkeley National Laboratory"/>
            <person name="Hensen N."/>
            <person name="Bonometti L."/>
            <person name="Westerberg I."/>
            <person name="Brannstrom I.O."/>
            <person name="Guillou S."/>
            <person name="Cros-Aarteil S."/>
            <person name="Calhoun S."/>
            <person name="Haridas S."/>
            <person name="Kuo A."/>
            <person name="Mondo S."/>
            <person name="Pangilinan J."/>
            <person name="Riley R."/>
            <person name="LaButti K."/>
            <person name="Andreopoulos B."/>
            <person name="Lipzen A."/>
            <person name="Chen C."/>
            <person name="Yanf M."/>
            <person name="Daum C."/>
            <person name="Ng V."/>
            <person name="Clum A."/>
            <person name="Steindorff A."/>
            <person name="Ohm R."/>
            <person name="Martin F."/>
            <person name="Silar P."/>
            <person name="Natvig D."/>
            <person name="Lalanne C."/>
            <person name="Gautier V."/>
            <person name="Ament-velasquez S.L."/>
            <person name="Kruys A."/>
            <person name="Hutchinson M.I."/>
            <person name="Powell A.J."/>
            <person name="Barry K."/>
            <person name="Miller A.N."/>
            <person name="Grigoriev I.V."/>
            <person name="Debuchy R."/>
            <person name="Gladieux P."/>
            <person name="Thoren M.H."/>
            <person name="Johannesson H."/>
        </authorList>
    </citation>
    <scope>NUCLEOTIDE SEQUENCE</scope>
    <source>
        <strain evidence="2">SMH2392-1A</strain>
    </source>
</reference>
<protein>
    <submittedName>
        <fullName evidence="2">Uncharacterized protein</fullName>
    </submittedName>
</protein>
<dbReference type="GeneID" id="85322384"/>
<evidence type="ECO:0000313" key="2">
    <source>
        <dbReference type="EMBL" id="KAK0733467.1"/>
    </source>
</evidence>
<dbReference type="AlphaFoldDB" id="A0AA40BFV2"/>
<gene>
    <name evidence="2" type="ORF">B0T26DRAFT_669873</name>
</gene>
<name>A0AA40BFV2_9PEZI</name>
<feature type="region of interest" description="Disordered" evidence="1">
    <location>
        <begin position="270"/>
        <end position="289"/>
    </location>
</feature>
<proteinExistence type="predicted"/>
<accession>A0AA40BFV2</accession>
<dbReference type="Proteomes" id="UP001172101">
    <property type="component" value="Unassembled WGS sequence"/>
</dbReference>
<dbReference type="EMBL" id="JAUIRO010000001">
    <property type="protein sequence ID" value="KAK0733467.1"/>
    <property type="molecule type" value="Genomic_DNA"/>
</dbReference>
<evidence type="ECO:0000256" key="1">
    <source>
        <dbReference type="SAM" id="MobiDB-lite"/>
    </source>
</evidence>
<evidence type="ECO:0000313" key="3">
    <source>
        <dbReference type="Proteomes" id="UP001172101"/>
    </source>
</evidence>
<dbReference type="RefSeq" id="XP_060302344.1">
    <property type="nucleotide sequence ID" value="XM_060439114.1"/>
</dbReference>
<sequence>MFAFSRRTVCHQTPRRIRNRVVILERPSSTASRRISFDEHVRDCNSLQALDKVIRFATSGAWDIHNTTVLYAFSYQSDRNNNDRNPECHQLLAQILQAKKLRVMEREDVDFGDGHTAILIQSFHPSCAVNNDEFRPEYRALLIHHFIAAFAELHGKHELLEDVEDIRQLRLKKGQHSPKDTTNFASWEAAALFPGHSRWRRNILVWKGRSQSSGPTMDRMTGFGTGDNILTTSITKAMAYWEHHFSDDPLYDQVVDLLRLHGGQQLGWLNASGTTDNNTAPEMPPSLEA</sequence>